<dbReference type="PANTHER" id="PTHR11079:SF202">
    <property type="entry name" value="TRNA-SPECIFIC ADENOSINE DEAMINASE"/>
    <property type="match status" value="1"/>
</dbReference>
<evidence type="ECO:0000313" key="10">
    <source>
        <dbReference type="EMBL" id="XCC58269.1"/>
    </source>
</evidence>
<gene>
    <name evidence="8 10" type="primary">tadA</name>
    <name evidence="10" type="ORF">NKE59_02985</name>
</gene>
<dbReference type="GO" id="GO:0052717">
    <property type="term" value="F:tRNA-specific adenosine-34 deaminase activity"/>
    <property type="evidence" value="ECO:0007669"/>
    <property type="project" value="UniProtKB-UniRule"/>
</dbReference>
<evidence type="ECO:0000256" key="6">
    <source>
        <dbReference type="ARBA" id="ARBA00022833"/>
    </source>
</evidence>
<evidence type="ECO:0000256" key="4">
    <source>
        <dbReference type="ARBA" id="ARBA00022723"/>
    </source>
</evidence>
<dbReference type="NCBIfam" id="NF008113">
    <property type="entry name" value="PRK10860.1"/>
    <property type="match status" value="1"/>
</dbReference>
<dbReference type="PROSITE" id="PS51747">
    <property type="entry name" value="CYT_DCMP_DEAMINASES_2"/>
    <property type="match status" value="1"/>
</dbReference>
<proteinExistence type="inferred from homology"/>
<sequence length="152" mass="16563">MTGTQDQAYMRLAIEQARLAGAQGEVPVGAILVHKEQVIGKGFNQPITLHDPSAHAEMVAIREAAKSLENYRIPESTLYVTLEPCAMCCGVILHARVKRVVFGATDPKTGMAGSVGDLFAIQQINHQTEVEGGVLADECGELLREFFKQRRT</sequence>
<feature type="binding site" evidence="8">
    <location>
        <position position="88"/>
    </location>
    <ligand>
        <name>Zn(2+)</name>
        <dbReference type="ChEBI" id="CHEBI:29105"/>
        <note>catalytic</note>
    </ligand>
</feature>
<evidence type="ECO:0000256" key="2">
    <source>
        <dbReference type="ARBA" id="ARBA00011738"/>
    </source>
</evidence>
<dbReference type="InterPro" id="IPR028883">
    <property type="entry name" value="tRNA_aden_deaminase"/>
</dbReference>
<keyword evidence="6 8" id="KW-0862">Zinc</keyword>
<dbReference type="GO" id="GO:0008270">
    <property type="term" value="F:zinc ion binding"/>
    <property type="evidence" value="ECO:0007669"/>
    <property type="project" value="UniProtKB-UniRule"/>
</dbReference>
<dbReference type="SUPFAM" id="SSF53927">
    <property type="entry name" value="Cytidine deaminase-like"/>
    <property type="match status" value="1"/>
</dbReference>
<evidence type="ECO:0000259" key="9">
    <source>
        <dbReference type="PROSITE" id="PS51747"/>
    </source>
</evidence>
<keyword evidence="5 8" id="KW-0378">Hydrolase</keyword>
<organism evidence="10">
    <name type="scientific">Polynucleobacter sp. UK-FUSCHL-C3</name>
    <dbReference type="NCBI Taxonomy" id="2955208"/>
    <lineage>
        <taxon>Bacteria</taxon>
        <taxon>Pseudomonadati</taxon>
        <taxon>Pseudomonadota</taxon>
        <taxon>Betaproteobacteria</taxon>
        <taxon>Burkholderiales</taxon>
        <taxon>Burkholderiaceae</taxon>
        <taxon>Polynucleobacter</taxon>
    </lineage>
</organism>
<name>A0AAU8A4D0_9BURK</name>
<dbReference type="PROSITE" id="PS00903">
    <property type="entry name" value="CYT_DCMP_DEAMINASES_1"/>
    <property type="match status" value="1"/>
</dbReference>
<dbReference type="InterPro" id="IPR016193">
    <property type="entry name" value="Cytidine_deaminase-like"/>
</dbReference>
<comment type="subunit">
    <text evidence="2 8">Homodimer.</text>
</comment>
<evidence type="ECO:0000256" key="5">
    <source>
        <dbReference type="ARBA" id="ARBA00022801"/>
    </source>
</evidence>
<dbReference type="InterPro" id="IPR016192">
    <property type="entry name" value="APOBEC/CMP_deaminase_Zn-bd"/>
</dbReference>
<dbReference type="GO" id="GO:0002100">
    <property type="term" value="P:tRNA wobble adenosine to inosine editing"/>
    <property type="evidence" value="ECO:0007669"/>
    <property type="project" value="UniProtKB-UniRule"/>
</dbReference>
<comment type="similarity">
    <text evidence="1">Belongs to the cytidine and deoxycytidylate deaminase family. ADAT2 subfamily.</text>
</comment>
<dbReference type="EMBL" id="CP099959">
    <property type="protein sequence ID" value="XCC58269.1"/>
    <property type="molecule type" value="Genomic_DNA"/>
</dbReference>
<dbReference type="Gene3D" id="3.40.140.10">
    <property type="entry name" value="Cytidine Deaminase, domain 2"/>
    <property type="match status" value="1"/>
</dbReference>
<feature type="binding site" evidence="8">
    <location>
        <position position="55"/>
    </location>
    <ligand>
        <name>Zn(2+)</name>
        <dbReference type="ChEBI" id="CHEBI:29105"/>
        <note>catalytic</note>
    </ligand>
</feature>
<dbReference type="RefSeq" id="WP_353439461.1">
    <property type="nucleotide sequence ID" value="NZ_CP099959.1"/>
</dbReference>
<dbReference type="FunFam" id="3.40.140.10:FF:000005">
    <property type="entry name" value="tRNA-specific adenosine deaminase"/>
    <property type="match status" value="1"/>
</dbReference>
<comment type="cofactor">
    <cofactor evidence="8">
        <name>Zn(2+)</name>
        <dbReference type="ChEBI" id="CHEBI:29105"/>
    </cofactor>
    <text evidence="8">Binds 1 zinc ion per subunit.</text>
</comment>
<feature type="domain" description="CMP/dCMP-type deaminase" evidence="9">
    <location>
        <begin position="4"/>
        <end position="116"/>
    </location>
</feature>
<evidence type="ECO:0000256" key="8">
    <source>
        <dbReference type="HAMAP-Rule" id="MF_00972"/>
    </source>
</evidence>
<feature type="binding site" evidence="8">
    <location>
        <position position="85"/>
    </location>
    <ligand>
        <name>Zn(2+)</name>
        <dbReference type="ChEBI" id="CHEBI:29105"/>
        <note>catalytic</note>
    </ligand>
</feature>
<evidence type="ECO:0000256" key="3">
    <source>
        <dbReference type="ARBA" id="ARBA00022694"/>
    </source>
</evidence>
<keyword evidence="3 8" id="KW-0819">tRNA processing</keyword>
<dbReference type="PANTHER" id="PTHR11079">
    <property type="entry name" value="CYTOSINE DEAMINASE FAMILY MEMBER"/>
    <property type="match status" value="1"/>
</dbReference>
<dbReference type="CDD" id="cd01285">
    <property type="entry name" value="nucleoside_deaminase"/>
    <property type="match status" value="1"/>
</dbReference>
<evidence type="ECO:0000256" key="7">
    <source>
        <dbReference type="ARBA" id="ARBA00048045"/>
    </source>
</evidence>
<dbReference type="Pfam" id="PF00383">
    <property type="entry name" value="dCMP_cyt_deam_1"/>
    <property type="match status" value="1"/>
</dbReference>
<dbReference type="EC" id="3.5.4.33" evidence="8"/>
<dbReference type="HAMAP" id="MF_00972">
    <property type="entry name" value="tRNA_aden_deaminase"/>
    <property type="match status" value="1"/>
</dbReference>
<protein>
    <recommendedName>
        <fullName evidence="8">tRNA-specific adenosine deaminase</fullName>
        <ecNumber evidence="8">3.5.4.33</ecNumber>
    </recommendedName>
</protein>
<accession>A0AAU8A4D0</accession>
<comment type="catalytic activity">
    <reaction evidence="7 8">
        <text>adenosine(34) in tRNA + H2O + H(+) = inosine(34) in tRNA + NH4(+)</text>
        <dbReference type="Rhea" id="RHEA:43168"/>
        <dbReference type="Rhea" id="RHEA-COMP:10373"/>
        <dbReference type="Rhea" id="RHEA-COMP:10374"/>
        <dbReference type="ChEBI" id="CHEBI:15377"/>
        <dbReference type="ChEBI" id="CHEBI:15378"/>
        <dbReference type="ChEBI" id="CHEBI:28938"/>
        <dbReference type="ChEBI" id="CHEBI:74411"/>
        <dbReference type="ChEBI" id="CHEBI:82852"/>
        <dbReference type="EC" id="3.5.4.33"/>
    </reaction>
</comment>
<comment type="function">
    <text evidence="8">Catalyzes the deamination of adenosine to inosine at the wobble position 34 of tRNA(Arg2).</text>
</comment>
<feature type="active site" description="Proton donor" evidence="8">
    <location>
        <position position="57"/>
    </location>
</feature>
<dbReference type="InterPro" id="IPR002125">
    <property type="entry name" value="CMP_dCMP_dom"/>
</dbReference>
<reference evidence="10" key="1">
    <citation type="submission" date="2022-06" db="EMBL/GenBank/DDBJ databases">
        <title>New Polynucleobacter species.</title>
        <authorList>
            <person name="Hahn M.W."/>
        </authorList>
    </citation>
    <scope>NUCLEOTIDE SEQUENCE</scope>
    <source>
        <strain evidence="10">UK-FUSCHL-C3</strain>
    </source>
</reference>
<dbReference type="AlphaFoldDB" id="A0AAU8A4D0"/>
<keyword evidence="4 8" id="KW-0479">Metal-binding</keyword>
<evidence type="ECO:0000256" key="1">
    <source>
        <dbReference type="ARBA" id="ARBA00010669"/>
    </source>
</evidence>